<evidence type="ECO:0000256" key="2">
    <source>
        <dbReference type="ARBA" id="ARBA00004240"/>
    </source>
</evidence>
<keyword evidence="5" id="KW-0496">Mitochondrion</keyword>
<dbReference type="GO" id="GO:0016020">
    <property type="term" value="C:membrane"/>
    <property type="evidence" value="ECO:0007669"/>
    <property type="project" value="UniProtKB-SubCell"/>
</dbReference>
<comment type="subcellular location">
    <subcellularLocation>
        <location evidence="2">Endoplasmic reticulum</location>
    </subcellularLocation>
    <subcellularLocation>
        <location evidence="3">Membrane</location>
    </subcellularLocation>
    <subcellularLocation>
        <location evidence="1">Mitochondrion</location>
    </subcellularLocation>
</comment>
<gene>
    <name evidence="7" type="ORF">NPX13_g3499</name>
</gene>
<keyword evidence="8" id="KW-1185">Reference proteome</keyword>
<evidence type="ECO:0000313" key="8">
    <source>
        <dbReference type="Proteomes" id="UP001148614"/>
    </source>
</evidence>
<dbReference type="GO" id="GO:0005739">
    <property type="term" value="C:mitochondrion"/>
    <property type="evidence" value="ECO:0007669"/>
    <property type="project" value="UniProtKB-SubCell"/>
</dbReference>
<dbReference type="EMBL" id="JANPWZ010000439">
    <property type="protein sequence ID" value="KAJ3577068.1"/>
    <property type="molecule type" value="Genomic_DNA"/>
</dbReference>
<evidence type="ECO:0000256" key="1">
    <source>
        <dbReference type="ARBA" id="ARBA00004173"/>
    </source>
</evidence>
<keyword evidence="6" id="KW-0472">Membrane</keyword>
<evidence type="ECO:0000256" key="3">
    <source>
        <dbReference type="ARBA" id="ARBA00004370"/>
    </source>
</evidence>
<comment type="caution">
    <text evidence="7">The sequence shown here is derived from an EMBL/GenBank/DDBJ whole genome shotgun (WGS) entry which is preliminary data.</text>
</comment>
<organism evidence="7 8">
    <name type="scientific">Xylaria arbuscula</name>
    <dbReference type="NCBI Taxonomy" id="114810"/>
    <lineage>
        <taxon>Eukaryota</taxon>
        <taxon>Fungi</taxon>
        <taxon>Dikarya</taxon>
        <taxon>Ascomycota</taxon>
        <taxon>Pezizomycotina</taxon>
        <taxon>Sordariomycetes</taxon>
        <taxon>Xylariomycetidae</taxon>
        <taxon>Xylariales</taxon>
        <taxon>Xylariaceae</taxon>
        <taxon>Xylaria</taxon>
    </lineage>
</organism>
<proteinExistence type="predicted"/>
<reference evidence="7" key="1">
    <citation type="submission" date="2022-07" db="EMBL/GenBank/DDBJ databases">
        <title>Genome Sequence of Xylaria arbuscula.</title>
        <authorList>
            <person name="Buettner E."/>
        </authorList>
    </citation>
    <scope>NUCLEOTIDE SEQUENCE</scope>
    <source>
        <strain evidence="7">VT107</strain>
    </source>
</reference>
<dbReference type="InterPro" id="IPR029058">
    <property type="entry name" value="AB_hydrolase_fold"/>
</dbReference>
<dbReference type="PANTHER" id="PTHR48182">
    <property type="entry name" value="PROTEIN SERAC1"/>
    <property type="match status" value="1"/>
</dbReference>
<evidence type="ECO:0000256" key="4">
    <source>
        <dbReference type="ARBA" id="ARBA00022824"/>
    </source>
</evidence>
<accession>A0A9W8NH67</accession>
<dbReference type="GO" id="GO:0005783">
    <property type="term" value="C:endoplasmic reticulum"/>
    <property type="evidence" value="ECO:0007669"/>
    <property type="project" value="UniProtKB-SubCell"/>
</dbReference>
<keyword evidence="4" id="KW-0256">Endoplasmic reticulum</keyword>
<dbReference type="AlphaFoldDB" id="A0A9W8NH67"/>
<dbReference type="Gene3D" id="3.40.50.1820">
    <property type="entry name" value="alpha/beta hydrolase"/>
    <property type="match status" value="1"/>
</dbReference>
<dbReference type="PANTHER" id="PTHR48182:SF2">
    <property type="entry name" value="PROTEIN SERAC1"/>
    <property type="match status" value="1"/>
</dbReference>
<dbReference type="SUPFAM" id="SSF53474">
    <property type="entry name" value="alpha/beta-Hydrolases"/>
    <property type="match status" value="1"/>
</dbReference>
<protein>
    <recommendedName>
        <fullName evidence="9">AB hydrolase-1 domain-containing protein</fullName>
    </recommendedName>
</protein>
<sequence>MGGAIQYEYDLEVLVDPVKNADLDIVFISATRTKGLQNWTATADGNDVVWPRDFLGTDIPRARISSYAYHISDWKEYDEHAKDLPVKLAELRAGDTQPAPIVLVAHSVSGLVTAKVMSEETNIAQHVQGLAFFATPFQDPDGDAPVSTLNAIIAKRCGYSDDKTTREAYVLQDLFENVSRQNTAIDVAVFTEFFGDTAVRNNLSLPVVSQVDNLQLVDDDIVGKPKEKYSVQSLPGEHDDICKFGSRKGVYGVVRRALQRLRGNPFNNRGTVTYWSGGAGTINFYQD</sequence>
<evidence type="ECO:0000256" key="5">
    <source>
        <dbReference type="ARBA" id="ARBA00023128"/>
    </source>
</evidence>
<dbReference type="InterPro" id="IPR052374">
    <property type="entry name" value="SERAC1"/>
</dbReference>
<evidence type="ECO:0000256" key="6">
    <source>
        <dbReference type="ARBA" id="ARBA00023136"/>
    </source>
</evidence>
<evidence type="ECO:0008006" key="9">
    <source>
        <dbReference type="Google" id="ProtNLM"/>
    </source>
</evidence>
<name>A0A9W8NH67_9PEZI</name>
<evidence type="ECO:0000313" key="7">
    <source>
        <dbReference type="EMBL" id="KAJ3577068.1"/>
    </source>
</evidence>
<dbReference type="Proteomes" id="UP001148614">
    <property type="component" value="Unassembled WGS sequence"/>
</dbReference>